<gene>
    <name evidence="1" type="ORF">ACFPIH_26085</name>
</gene>
<organism evidence="1 2">
    <name type="scientific">Streptomyces vulcanius</name>
    <dbReference type="NCBI Taxonomy" id="1441876"/>
    <lineage>
        <taxon>Bacteria</taxon>
        <taxon>Bacillati</taxon>
        <taxon>Actinomycetota</taxon>
        <taxon>Actinomycetes</taxon>
        <taxon>Kitasatosporales</taxon>
        <taxon>Streptomycetaceae</taxon>
        <taxon>Streptomyces</taxon>
    </lineage>
</organism>
<name>A0ABV9AW92_9ACTN</name>
<evidence type="ECO:0000313" key="2">
    <source>
        <dbReference type="Proteomes" id="UP001595839"/>
    </source>
</evidence>
<reference evidence="2" key="1">
    <citation type="journal article" date="2019" name="Int. J. Syst. Evol. Microbiol.">
        <title>The Global Catalogue of Microorganisms (GCM) 10K type strain sequencing project: providing services to taxonomists for standard genome sequencing and annotation.</title>
        <authorList>
            <consortium name="The Broad Institute Genomics Platform"/>
            <consortium name="The Broad Institute Genome Sequencing Center for Infectious Disease"/>
            <person name="Wu L."/>
            <person name="Ma J."/>
        </authorList>
    </citation>
    <scope>NUCLEOTIDE SEQUENCE [LARGE SCALE GENOMIC DNA]</scope>
    <source>
        <strain evidence="2">CGMCC 4.7177</strain>
    </source>
</reference>
<accession>A0ABV9AW92</accession>
<comment type="caution">
    <text evidence="1">The sequence shown here is derived from an EMBL/GenBank/DDBJ whole genome shotgun (WGS) entry which is preliminary data.</text>
</comment>
<protein>
    <recommendedName>
        <fullName evidence="3">Secreted protein</fullName>
    </recommendedName>
</protein>
<dbReference type="Proteomes" id="UP001595839">
    <property type="component" value="Unassembled WGS sequence"/>
</dbReference>
<dbReference type="EMBL" id="JBHSFK010000017">
    <property type="protein sequence ID" value="MFC4502940.1"/>
    <property type="molecule type" value="Genomic_DNA"/>
</dbReference>
<dbReference type="RefSeq" id="WP_381167376.1">
    <property type="nucleotide sequence ID" value="NZ_JBHSFK010000017.1"/>
</dbReference>
<evidence type="ECO:0008006" key="3">
    <source>
        <dbReference type="Google" id="ProtNLM"/>
    </source>
</evidence>
<sequence>MDAGAAAAIAGIAGAGGAAVGGLCAVWGARIGLRGAADSARQQVRDQAYTEHGGWFHERRIDTYAEFLNVWDTAARSLRPAWETIDRVAHLDAPDHDDYVRVAEELLTSVKNVAVPVEAMLERVTTIGPVPASAHAAADVMVAALHEMRCETETRVAWLADQDSSVPNCGWEPWNASDRQAMGARQTFVEVARAVLEAAPQPPAG</sequence>
<keyword evidence="2" id="KW-1185">Reference proteome</keyword>
<evidence type="ECO:0000313" key="1">
    <source>
        <dbReference type="EMBL" id="MFC4502940.1"/>
    </source>
</evidence>
<proteinExistence type="predicted"/>